<keyword evidence="2" id="KW-1185">Reference proteome</keyword>
<evidence type="ECO:0000313" key="2">
    <source>
        <dbReference type="Proteomes" id="UP000076532"/>
    </source>
</evidence>
<dbReference type="Proteomes" id="UP000076532">
    <property type="component" value="Unassembled WGS sequence"/>
</dbReference>
<reference evidence="1 2" key="1">
    <citation type="journal article" date="2016" name="Mol. Biol. Evol.">
        <title>Comparative Genomics of Early-Diverging Mushroom-Forming Fungi Provides Insights into the Origins of Lignocellulose Decay Capabilities.</title>
        <authorList>
            <person name="Nagy L.G."/>
            <person name="Riley R."/>
            <person name="Tritt A."/>
            <person name="Adam C."/>
            <person name="Daum C."/>
            <person name="Floudas D."/>
            <person name="Sun H."/>
            <person name="Yadav J.S."/>
            <person name="Pangilinan J."/>
            <person name="Larsson K.H."/>
            <person name="Matsuura K."/>
            <person name="Barry K."/>
            <person name="Labutti K."/>
            <person name="Kuo R."/>
            <person name="Ohm R.A."/>
            <person name="Bhattacharya S.S."/>
            <person name="Shirouzu T."/>
            <person name="Yoshinaga Y."/>
            <person name="Martin F.M."/>
            <person name="Grigoriev I.V."/>
            <person name="Hibbett D.S."/>
        </authorList>
    </citation>
    <scope>NUCLEOTIDE SEQUENCE [LARGE SCALE GENOMIC DNA]</scope>
    <source>
        <strain evidence="1 2">CBS 109695</strain>
    </source>
</reference>
<name>A0A166SVH1_9AGAM</name>
<sequence>MYQKDEVQYTKHISVLFIFKEESECARKINELCDWRFKNCAGLGADKYTQDGVADLIRQKLIDFSNIYNEPEVVNTITALSKIDLVRVAAQRELARENSKHCEILSTRHGETHFERSRKLGGVPVDPRSLDSLMCSRSGESPARTIGRVQWWWCTGLGVLGDWEDSV</sequence>
<organism evidence="1 2">
    <name type="scientific">Athelia psychrophila</name>
    <dbReference type="NCBI Taxonomy" id="1759441"/>
    <lineage>
        <taxon>Eukaryota</taxon>
        <taxon>Fungi</taxon>
        <taxon>Dikarya</taxon>
        <taxon>Basidiomycota</taxon>
        <taxon>Agaricomycotina</taxon>
        <taxon>Agaricomycetes</taxon>
        <taxon>Agaricomycetidae</taxon>
        <taxon>Atheliales</taxon>
        <taxon>Atheliaceae</taxon>
        <taxon>Athelia</taxon>
    </lineage>
</organism>
<protein>
    <submittedName>
        <fullName evidence="1">Uncharacterized protein</fullName>
    </submittedName>
</protein>
<evidence type="ECO:0000313" key="1">
    <source>
        <dbReference type="EMBL" id="KZP29906.1"/>
    </source>
</evidence>
<accession>A0A166SVH1</accession>
<gene>
    <name evidence="1" type="ORF">FIBSPDRAFT_926756</name>
</gene>
<dbReference type="AlphaFoldDB" id="A0A166SVH1"/>
<dbReference type="EMBL" id="KV417496">
    <property type="protein sequence ID" value="KZP29906.1"/>
    <property type="molecule type" value="Genomic_DNA"/>
</dbReference>
<proteinExistence type="predicted"/>